<dbReference type="Gene3D" id="3.90.75.20">
    <property type="match status" value="1"/>
</dbReference>
<keyword evidence="2" id="KW-0255">Endonuclease</keyword>
<accession>A0A8S5Q5K3</accession>
<keyword evidence="2" id="KW-0378">Hydrolase</keyword>
<keyword evidence="2" id="KW-0540">Nuclease</keyword>
<organism evidence="2">
    <name type="scientific">Myoviridae sp. ctTRu92</name>
    <dbReference type="NCBI Taxonomy" id="2825111"/>
    <lineage>
        <taxon>Viruses</taxon>
        <taxon>Duplodnaviria</taxon>
        <taxon>Heunggongvirae</taxon>
        <taxon>Uroviricota</taxon>
        <taxon>Caudoviricetes</taxon>
    </lineage>
</organism>
<reference evidence="2" key="1">
    <citation type="journal article" date="2021" name="Proc. Natl. Acad. Sci. U.S.A.">
        <title>A Catalog of Tens of Thousands of Viruses from Human Metagenomes Reveals Hidden Associations with Chronic Diseases.</title>
        <authorList>
            <person name="Tisza M.J."/>
            <person name="Buck C.B."/>
        </authorList>
    </citation>
    <scope>NUCLEOTIDE SEQUENCE</scope>
    <source>
        <strain evidence="2">CtTRu92</strain>
    </source>
</reference>
<dbReference type="SUPFAM" id="SSF54060">
    <property type="entry name" value="His-Me finger endonucleases"/>
    <property type="match status" value="1"/>
</dbReference>
<name>A0A8S5Q5K3_9CAUD</name>
<proteinExistence type="predicted"/>
<feature type="domain" description="HNH nuclease" evidence="1">
    <location>
        <begin position="47"/>
        <end position="97"/>
    </location>
</feature>
<protein>
    <submittedName>
        <fullName evidence="2">Homing endonuclease</fullName>
    </submittedName>
</protein>
<dbReference type="SMART" id="SM00507">
    <property type="entry name" value="HNHc"/>
    <property type="match status" value="1"/>
</dbReference>
<evidence type="ECO:0000313" key="2">
    <source>
        <dbReference type="EMBL" id="DAE14606.1"/>
    </source>
</evidence>
<dbReference type="InterPro" id="IPR044925">
    <property type="entry name" value="His-Me_finger_sf"/>
</dbReference>
<evidence type="ECO:0000259" key="1">
    <source>
        <dbReference type="SMART" id="SM00507"/>
    </source>
</evidence>
<dbReference type="Pfam" id="PF13392">
    <property type="entry name" value="HNH_3"/>
    <property type="match status" value="1"/>
</dbReference>
<sequence length="158" mass="18227">MYKEIPLQGYDGFVACDDGHIYKKDNFDYKQVKEYSQDGYLLASIPNNKFNQVHRIIASTFCVNSDPSTKRIVDHKDGNKLNNRVDNLEWVTQKENVRRARERGLIPLSTKILCIENNTVYDSISGASKKLGMRYESIRGCLQTGKSVNGLHFERRYN</sequence>
<dbReference type="GO" id="GO:0004519">
    <property type="term" value="F:endonuclease activity"/>
    <property type="evidence" value="ECO:0007669"/>
    <property type="project" value="UniProtKB-KW"/>
</dbReference>
<dbReference type="InterPro" id="IPR003615">
    <property type="entry name" value="HNH_nuc"/>
</dbReference>
<dbReference type="EMBL" id="BK015589">
    <property type="protein sequence ID" value="DAE14606.1"/>
    <property type="molecule type" value="Genomic_DNA"/>
</dbReference>